<sequence length="499" mass="58220">MLTSTKLLLSIIVLALVYVIFKLRHWVYITKRLNELPGRKGYPLLGNMIDFLGSPEEVFPEIRKYIKEHIPHDVCMGWCFLVPLVGIYGPEDMEKFIGGVANSRKAFVYSTLAPWLGDGILLSSGEKWQKRRKMLTPTFHFSILQKFLKIFNKESKRFVEKLKKNTEEVTNISPFVSIYTLNSMCETSMGISLNETEGGEGYRSSVHDFGNIIFKRLSRPWLLFHFIYHFTNAYLKQKLTIKALHNFSRNIIETRKKDMEIDRTEKNRDSGKKRLALLDMLILAQKNGEDIDDEGIQEEVDTFMFEGHDTTAISISFTLMLLANNKHCQDKLYEEIISVFGDDDREPTHTDLQEMKYMERCIKESLRLYPSVPIVARMMDEDMTTRQGYFIPKGCVVAGMIYDMHRRADLYPEPDKFDPDRFLLENMSERHPFAYIPFSAGPRNCIGQKFAMMEMKCFLIEVIRNFMLEPIDTPDSIINLMDIVLRTKHPIRVIFTRRN</sequence>
<evidence type="ECO:0000256" key="7">
    <source>
        <dbReference type="ARBA" id="ARBA00022723"/>
    </source>
</evidence>
<accession>A0ABD2NK20</accession>
<evidence type="ECO:0000256" key="5">
    <source>
        <dbReference type="ARBA" id="ARBA00010617"/>
    </source>
</evidence>
<dbReference type="InterPro" id="IPR036396">
    <property type="entry name" value="Cyt_P450_sf"/>
</dbReference>
<comment type="subcellular location">
    <subcellularLocation>
        <location evidence="4">Endoplasmic reticulum membrane</location>
        <topology evidence="4">Peripheral membrane protein</topology>
    </subcellularLocation>
    <subcellularLocation>
        <location evidence="3">Microsome membrane</location>
        <topology evidence="3">Peripheral membrane protein</topology>
    </subcellularLocation>
</comment>
<dbReference type="PANTHER" id="PTHR24291">
    <property type="entry name" value="CYTOCHROME P450 FAMILY 4"/>
    <property type="match status" value="1"/>
</dbReference>
<comment type="cofactor">
    <cofactor evidence="1 14">
        <name>heme</name>
        <dbReference type="ChEBI" id="CHEBI:30413"/>
    </cofactor>
</comment>
<dbReference type="InterPro" id="IPR050196">
    <property type="entry name" value="Cytochrome_P450_Monoox"/>
</dbReference>
<dbReference type="GO" id="GO:0046872">
    <property type="term" value="F:metal ion binding"/>
    <property type="evidence" value="ECO:0007669"/>
    <property type="project" value="UniProtKB-KW"/>
</dbReference>
<protein>
    <recommendedName>
        <fullName evidence="19">Cytochrome P450</fullName>
    </recommendedName>
</protein>
<keyword evidence="13 16" id="KW-0472">Membrane</keyword>
<evidence type="ECO:0000256" key="4">
    <source>
        <dbReference type="ARBA" id="ARBA00004406"/>
    </source>
</evidence>
<keyword evidence="12 15" id="KW-0503">Monooxygenase</keyword>
<dbReference type="PROSITE" id="PS00086">
    <property type="entry name" value="CYTOCHROME_P450"/>
    <property type="match status" value="1"/>
</dbReference>
<keyword evidence="6 14" id="KW-0349">Heme</keyword>
<evidence type="ECO:0000256" key="2">
    <source>
        <dbReference type="ARBA" id="ARBA00003690"/>
    </source>
</evidence>
<dbReference type="GO" id="GO:0005789">
    <property type="term" value="C:endoplasmic reticulum membrane"/>
    <property type="evidence" value="ECO:0007669"/>
    <property type="project" value="UniProtKB-SubCell"/>
</dbReference>
<evidence type="ECO:0000256" key="15">
    <source>
        <dbReference type="RuleBase" id="RU000461"/>
    </source>
</evidence>
<dbReference type="InterPro" id="IPR002401">
    <property type="entry name" value="Cyt_P450_E_grp-I"/>
</dbReference>
<comment type="function">
    <text evidence="2">May be involved in the metabolism of insect hormones and in the breakdown of synthetic insecticides.</text>
</comment>
<dbReference type="GO" id="GO:0004497">
    <property type="term" value="F:monooxygenase activity"/>
    <property type="evidence" value="ECO:0007669"/>
    <property type="project" value="UniProtKB-KW"/>
</dbReference>
<dbReference type="InterPro" id="IPR017972">
    <property type="entry name" value="Cyt_P450_CS"/>
</dbReference>
<evidence type="ECO:0000256" key="12">
    <source>
        <dbReference type="ARBA" id="ARBA00023033"/>
    </source>
</evidence>
<evidence type="ECO:0000256" key="13">
    <source>
        <dbReference type="ARBA" id="ARBA00023136"/>
    </source>
</evidence>
<evidence type="ECO:0000256" key="10">
    <source>
        <dbReference type="ARBA" id="ARBA00023002"/>
    </source>
</evidence>
<keyword evidence="7 14" id="KW-0479">Metal-binding</keyword>
<reference evidence="17 18" key="1">
    <citation type="journal article" date="2021" name="BMC Biol.">
        <title>Horizontally acquired antibacterial genes associated with adaptive radiation of ladybird beetles.</title>
        <authorList>
            <person name="Li H.S."/>
            <person name="Tang X.F."/>
            <person name="Huang Y.H."/>
            <person name="Xu Z.Y."/>
            <person name="Chen M.L."/>
            <person name="Du X.Y."/>
            <person name="Qiu B.Y."/>
            <person name="Chen P.T."/>
            <person name="Zhang W."/>
            <person name="Slipinski A."/>
            <person name="Escalona H.E."/>
            <person name="Waterhouse R.M."/>
            <person name="Zwick A."/>
            <person name="Pang H."/>
        </authorList>
    </citation>
    <scope>NUCLEOTIDE SEQUENCE [LARGE SCALE GENOMIC DNA]</scope>
    <source>
        <strain evidence="17">SYSU2018</strain>
    </source>
</reference>
<feature type="transmembrane region" description="Helical" evidence="16">
    <location>
        <begin position="7"/>
        <end position="27"/>
    </location>
</feature>
<evidence type="ECO:0000256" key="16">
    <source>
        <dbReference type="SAM" id="Phobius"/>
    </source>
</evidence>
<comment type="similarity">
    <text evidence="5 15">Belongs to the cytochrome P450 family.</text>
</comment>
<dbReference type="PANTHER" id="PTHR24291:SF189">
    <property type="entry name" value="CYTOCHROME P450 4C3-RELATED"/>
    <property type="match status" value="1"/>
</dbReference>
<keyword evidence="11 14" id="KW-0408">Iron</keyword>
<dbReference type="Proteomes" id="UP001516400">
    <property type="component" value="Unassembled WGS sequence"/>
</dbReference>
<dbReference type="PRINTS" id="PR00385">
    <property type="entry name" value="P450"/>
</dbReference>
<evidence type="ECO:0000313" key="17">
    <source>
        <dbReference type="EMBL" id="KAL3278890.1"/>
    </source>
</evidence>
<dbReference type="Pfam" id="PF00067">
    <property type="entry name" value="p450"/>
    <property type="match status" value="1"/>
</dbReference>
<organism evidence="17 18">
    <name type="scientific">Cryptolaemus montrouzieri</name>
    <dbReference type="NCBI Taxonomy" id="559131"/>
    <lineage>
        <taxon>Eukaryota</taxon>
        <taxon>Metazoa</taxon>
        <taxon>Ecdysozoa</taxon>
        <taxon>Arthropoda</taxon>
        <taxon>Hexapoda</taxon>
        <taxon>Insecta</taxon>
        <taxon>Pterygota</taxon>
        <taxon>Neoptera</taxon>
        <taxon>Endopterygota</taxon>
        <taxon>Coleoptera</taxon>
        <taxon>Polyphaga</taxon>
        <taxon>Cucujiformia</taxon>
        <taxon>Coccinelloidea</taxon>
        <taxon>Coccinellidae</taxon>
        <taxon>Scymninae</taxon>
        <taxon>Scymnini</taxon>
        <taxon>Cryptolaemus</taxon>
    </lineage>
</organism>
<keyword evidence="10 15" id="KW-0560">Oxidoreductase</keyword>
<evidence type="ECO:0000313" key="18">
    <source>
        <dbReference type="Proteomes" id="UP001516400"/>
    </source>
</evidence>
<dbReference type="SUPFAM" id="SSF48264">
    <property type="entry name" value="Cytochrome P450"/>
    <property type="match status" value="1"/>
</dbReference>
<evidence type="ECO:0000256" key="6">
    <source>
        <dbReference type="ARBA" id="ARBA00022617"/>
    </source>
</evidence>
<feature type="binding site" description="axial binding residue" evidence="14">
    <location>
        <position position="445"/>
    </location>
    <ligand>
        <name>heme</name>
        <dbReference type="ChEBI" id="CHEBI:30413"/>
    </ligand>
    <ligandPart>
        <name>Fe</name>
        <dbReference type="ChEBI" id="CHEBI:18248"/>
    </ligandPart>
</feature>
<evidence type="ECO:0000256" key="11">
    <source>
        <dbReference type="ARBA" id="ARBA00023004"/>
    </source>
</evidence>
<gene>
    <name evidence="17" type="ORF">HHI36_016410</name>
</gene>
<keyword evidence="16" id="KW-1133">Transmembrane helix</keyword>
<evidence type="ECO:0000256" key="3">
    <source>
        <dbReference type="ARBA" id="ARBA00004174"/>
    </source>
</evidence>
<dbReference type="PRINTS" id="PR00463">
    <property type="entry name" value="EP450I"/>
</dbReference>
<name>A0ABD2NK20_9CUCU</name>
<dbReference type="Gene3D" id="1.10.630.10">
    <property type="entry name" value="Cytochrome P450"/>
    <property type="match status" value="1"/>
</dbReference>
<keyword evidence="9" id="KW-0492">Microsome</keyword>
<keyword evidence="16" id="KW-0812">Transmembrane</keyword>
<comment type="caution">
    <text evidence="17">The sequence shown here is derived from an EMBL/GenBank/DDBJ whole genome shotgun (WGS) entry which is preliminary data.</text>
</comment>
<evidence type="ECO:0000256" key="1">
    <source>
        <dbReference type="ARBA" id="ARBA00001971"/>
    </source>
</evidence>
<keyword evidence="8" id="KW-0256">Endoplasmic reticulum</keyword>
<evidence type="ECO:0000256" key="14">
    <source>
        <dbReference type="PIRSR" id="PIRSR602401-1"/>
    </source>
</evidence>
<dbReference type="EMBL" id="JABFTP020000124">
    <property type="protein sequence ID" value="KAL3278890.1"/>
    <property type="molecule type" value="Genomic_DNA"/>
</dbReference>
<dbReference type="AlphaFoldDB" id="A0ABD2NK20"/>
<keyword evidence="18" id="KW-1185">Reference proteome</keyword>
<evidence type="ECO:0000256" key="8">
    <source>
        <dbReference type="ARBA" id="ARBA00022824"/>
    </source>
</evidence>
<evidence type="ECO:0000256" key="9">
    <source>
        <dbReference type="ARBA" id="ARBA00022848"/>
    </source>
</evidence>
<dbReference type="InterPro" id="IPR001128">
    <property type="entry name" value="Cyt_P450"/>
</dbReference>
<proteinExistence type="inferred from homology"/>
<evidence type="ECO:0008006" key="19">
    <source>
        <dbReference type="Google" id="ProtNLM"/>
    </source>
</evidence>
<dbReference type="CDD" id="cd20628">
    <property type="entry name" value="CYP4"/>
    <property type="match status" value="1"/>
</dbReference>